<dbReference type="Proteomes" id="UP000019184">
    <property type="component" value="Unassembled WGS sequence"/>
</dbReference>
<dbReference type="EMBL" id="CBTK010000210">
    <property type="protein sequence ID" value="CDH45754.1"/>
    <property type="molecule type" value="Genomic_DNA"/>
</dbReference>
<protein>
    <recommendedName>
        <fullName evidence="4">DUF5666 domain-containing protein</fullName>
    </recommendedName>
</protein>
<name>A0A7U7J365_9GAMM</name>
<feature type="chain" id="PRO_5030739769" description="DUF5666 domain-containing protein" evidence="1">
    <location>
        <begin position="23"/>
        <end position="213"/>
    </location>
</feature>
<dbReference type="AlphaFoldDB" id="A0A7U7J365"/>
<gene>
    <name evidence="2" type="ORF">BN874_2880002</name>
</gene>
<sequence>MKKAVQITVLAAASLLAMSAIAQGQGPAATATPTMAAIADAMGAREKITAVGVVQTVDLKNRLVSIKNEDGKIFTIHAGPEVRNLAQIGPGSVVKVEYHEALAMALEKVQSGGINVREDTVSVGRTPAGALPGATVEESVQMIGTILAIDKAKRTVLIQGAVHHVSLKIPANMDLKDLKAGDQVLARYVQELGVAVGPAPTPSYTPPAVNKNQ</sequence>
<organism evidence="2 3">
    <name type="scientific">Candidatus Contendobacter odensis Run_B_J11</name>
    <dbReference type="NCBI Taxonomy" id="1400861"/>
    <lineage>
        <taxon>Bacteria</taxon>
        <taxon>Pseudomonadati</taxon>
        <taxon>Pseudomonadota</taxon>
        <taxon>Gammaproteobacteria</taxon>
        <taxon>Candidatus Competibacteraceae</taxon>
        <taxon>Candidatus Contendibacter</taxon>
    </lineage>
</organism>
<dbReference type="OrthoDB" id="8684916at2"/>
<evidence type="ECO:0000256" key="1">
    <source>
        <dbReference type="SAM" id="SignalP"/>
    </source>
</evidence>
<reference evidence="2 3" key="1">
    <citation type="journal article" date="2014" name="ISME J.">
        <title>Candidatus Competibacter-lineage genomes retrieved from metagenomes reveal functional metabolic diversity.</title>
        <authorList>
            <person name="McIlroy S.J."/>
            <person name="Albertsen M."/>
            <person name="Andresen E.K."/>
            <person name="Saunders A.M."/>
            <person name="Kristiansen R."/>
            <person name="Stokholm-Bjerregaard M."/>
            <person name="Nielsen K.L."/>
            <person name="Nielsen P.H."/>
        </authorList>
    </citation>
    <scope>NUCLEOTIDE SEQUENCE [LARGE SCALE GENOMIC DNA]</scope>
    <source>
        <strain evidence="2 3">Run_B_J11</strain>
    </source>
</reference>
<evidence type="ECO:0008006" key="4">
    <source>
        <dbReference type="Google" id="ProtNLM"/>
    </source>
</evidence>
<keyword evidence="1" id="KW-0732">Signal</keyword>
<keyword evidence="3" id="KW-1185">Reference proteome</keyword>
<dbReference type="RefSeq" id="WP_034433797.1">
    <property type="nucleotide sequence ID" value="NZ_CBTK010000210.1"/>
</dbReference>
<evidence type="ECO:0000313" key="2">
    <source>
        <dbReference type="EMBL" id="CDH45754.1"/>
    </source>
</evidence>
<accession>A0A7U7J365</accession>
<proteinExistence type="predicted"/>
<comment type="caution">
    <text evidence="2">The sequence shown here is derived from an EMBL/GenBank/DDBJ whole genome shotgun (WGS) entry which is preliminary data.</text>
</comment>
<evidence type="ECO:0000313" key="3">
    <source>
        <dbReference type="Proteomes" id="UP000019184"/>
    </source>
</evidence>
<feature type="signal peptide" evidence="1">
    <location>
        <begin position="1"/>
        <end position="22"/>
    </location>
</feature>